<feature type="transmembrane region" description="Helical" evidence="1">
    <location>
        <begin position="12"/>
        <end position="34"/>
    </location>
</feature>
<dbReference type="Pfam" id="PF11177">
    <property type="entry name" value="DUF2964"/>
    <property type="match status" value="1"/>
</dbReference>
<keyword evidence="3" id="KW-1185">Reference proteome</keyword>
<dbReference type="EMBL" id="JAVDRP010000028">
    <property type="protein sequence ID" value="MDR6412944.1"/>
    <property type="molecule type" value="Genomic_DNA"/>
</dbReference>
<dbReference type="Proteomes" id="UP001264340">
    <property type="component" value="Unassembled WGS sequence"/>
</dbReference>
<protein>
    <recommendedName>
        <fullName evidence="4">DUF2964 family protein</fullName>
    </recommendedName>
</protein>
<dbReference type="RefSeq" id="WP_374709880.1">
    <property type="nucleotide sequence ID" value="NZ_JAVDQV010000014.1"/>
</dbReference>
<gene>
    <name evidence="2" type="ORF">J2804_006380</name>
</gene>
<evidence type="ECO:0000313" key="3">
    <source>
        <dbReference type="Proteomes" id="UP001264340"/>
    </source>
</evidence>
<evidence type="ECO:0000313" key="2">
    <source>
        <dbReference type="EMBL" id="MDR6412944.1"/>
    </source>
</evidence>
<evidence type="ECO:0008006" key="4">
    <source>
        <dbReference type="Google" id="ProtNLM"/>
    </source>
</evidence>
<comment type="caution">
    <text evidence="2">The sequence shown here is derived from an EMBL/GenBank/DDBJ whole genome shotgun (WGS) entry which is preliminary data.</text>
</comment>
<reference evidence="2 3" key="1">
    <citation type="submission" date="2023-07" db="EMBL/GenBank/DDBJ databases">
        <title>Sorghum-associated microbial communities from plants grown in Nebraska, USA.</title>
        <authorList>
            <person name="Schachtman D."/>
        </authorList>
    </citation>
    <scope>NUCLEOTIDE SEQUENCE [LARGE SCALE GENOMIC DNA]</scope>
    <source>
        <strain evidence="2 3">DS1316</strain>
    </source>
</reference>
<feature type="transmembrane region" description="Helical" evidence="1">
    <location>
        <begin position="40"/>
        <end position="59"/>
    </location>
</feature>
<keyword evidence="1" id="KW-0812">Transmembrane</keyword>
<keyword evidence="1" id="KW-1133">Transmembrane helix</keyword>
<keyword evidence="1" id="KW-0472">Membrane</keyword>
<accession>A0ABU1M1Q4</accession>
<evidence type="ECO:0000256" key="1">
    <source>
        <dbReference type="SAM" id="Phobius"/>
    </source>
</evidence>
<sequence length="67" mass="7042">MEGIMVRSESRIVFSAIAVFVALAGIAASIRGLLFDAPQFFHYGVAAVIGGVACFVLLLNPTRNGDT</sequence>
<name>A0ABU1M1Q4_9BURK</name>
<dbReference type="InterPro" id="IPR021347">
    <property type="entry name" value="DUF2964"/>
</dbReference>
<organism evidence="2 3">
    <name type="scientific">Paraburkholderia terricola</name>
    <dbReference type="NCBI Taxonomy" id="169427"/>
    <lineage>
        <taxon>Bacteria</taxon>
        <taxon>Pseudomonadati</taxon>
        <taxon>Pseudomonadota</taxon>
        <taxon>Betaproteobacteria</taxon>
        <taxon>Burkholderiales</taxon>
        <taxon>Burkholderiaceae</taxon>
        <taxon>Paraburkholderia</taxon>
    </lineage>
</organism>
<proteinExistence type="predicted"/>